<protein>
    <submittedName>
        <fullName evidence="1">Uncharacterized protein</fullName>
    </submittedName>
</protein>
<dbReference type="Proteomes" id="UP000019275">
    <property type="component" value="Unassembled WGS sequence"/>
</dbReference>
<proteinExistence type="predicted"/>
<gene>
    <name evidence="1" type="ORF">KLA_05447</name>
</gene>
<evidence type="ECO:0000313" key="2">
    <source>
        <dbReference type="Proteomes" id="UP000019275"/>
    </source>
</evidence>
<organism evidence="1 2">
    <name type="scientific">Cellulophaga geojensis KL-A</name>
    <dbReference type="NCBI Taxonomy" id="1328323"/>
    <lineage>
        <taxon>Bacteria</taxon>
        <taxon>Pseudomonadati</taxon>
        <taxon>Bacteroidota</taxon>
        <taxon>Flavobacteriia</taxon>
        <taxon>Flavobacteriales</taxon>
        <taxon>Flavobacteriaceae</taxon>
        <taxon>Cellulophaga</taxon>
    </lineage>
</organism>
<keyword evidence="2" id="KW-1185">Reference proteome</keyword>
<comment type="caution">
    <text evidence="1">The sequence shown here is derived from an EMBL/GenBank/DDBJ whole genome shotgun (WGS) entry which is preliminary data.</text>
</comment>
<evidence type="ECO:0000313" key="1">
    <source>
        <dbReference type="EMBL" id="EWH14089.1"/>
    </source>
</evidence>
<dbReference type="EMBL" id="ARZX01000005">
    <property type="protein sequence ID" value="EWH14089.1"/>
    <property type="molecule type" value="Genomic_DNA"/>
</dbReference>
<sequence>MYFGRSGGLYAILRFALGQIRGAASIPSAAYRFKEK</sequence>
<reference evidence="1 2" key="1">
    <citation type="journal article" date="2014" name="Genome Announc.">
        <title>Draft Genome Sequence of the Carrageenan-Degrading Bacterium Cellulophaga sp. Strain KL-A, Isolated from Decaying Marine Algae.</title>
        <authorList>
            <person name="Shan D."/>
            <person name="Ying J."/>
            <person name="Li X."/>
            <person name="Gao Z."/>
            <person name="Wei G."/>
            <person name="Shao Z."/>
        </authorList>
    </citation>
    <scope>NUCLEOTIDE SEQUENCE [LARGE SCALE GENOMIC DNA]</scope>
    <source>
        <strain evidence="1 2">KL-A</strain>
    </source>
</reference>
<accession>A0ABN0RQ78</accession>
<name>A0ABN0RQ78_9FLAO</name>